<dbReference type="GO" id="GO:0008519">
    <property type="term" value="F:ammonium channel activity"/>
    <property type="evidence" value="ECO:0007669"/>
    <property type="project" value="InterPro"/>
</dbReference>
<evidence type="ECO:0000256" key="4">
    <source>
        <dbReference type="ARBA" id="ARBA00022989"/>
    </source>
</evidence>
<keyword evidence="2" id="KW-0813">Transport</keyword>
<evidence type="ECO:0000256" key="2">
    <source>
        <dbReference type="ARBA" id="ARBA00022448"/>
    </source>
</evidence>
<dbReference type="EMBL" id="KB822703">
    <property type="protein sequence ID" value="ETI25452.1"/>
    <property type="molecule type" value="Genomic_DNA"/>
</dbReference>
<keyword evidence="3" id="KW-0812">Transmembrane</keyword>
<evidence type="ECO:0000313" key="8">
    <source>
        <dbReference type="Proteomes" id="UP000030678"/>
    </source>
</evidence>
<keyword evidence="4" id="KW-1133">Transmembrane helix</keyword>
<dbReference type="InterPro" id="IPR001905">
    <property type="entry name" value="Ammonium_transpt"/>
</dbReference>
<evidence type="ECO:0000256" key="1">
    <source>
        <dbReference type="ARBA" id="ARBA00004141"/>
    </source>
</evidence>
<comment type="subcellular location">
    <subcellularLocation>
        <location evidence="1">Membrane</location>
        <topology evidence="1">Multi-pass membrane protein</topology>
    </subcellularLocation>
</comment>
<dbReference type="Proteomes" id="UP000030678">
    <property type="component" value="Unassembled WGS sequence"/>
</dbReference>
<dbReference type="VEuPathDB" id="FungiDB:G647_02225"/>
<dbReference type="PANTHER" id="PTHR43029">
    <property type="entry name" value="AMMONIUM TRANSPORTER MEP2"/>
    <property type="match status" value="1"/>
</dbReference>
<dbReference type="HOGENOM" id="CLU_1496030_0_0_1"/>
<dbReference type="Gene3D" id="1.10.3430.10">
    <property type="entry name" value="Ammonium transporter AmtB like domains"/>
    <property type="match status" value="1"/>
</dbReference>
<evidence type="ECO:0000313" key="7">
    <source>
        <dbReference type="EMBL" id="ETI25452.1"/>
    </source>
</evidence>
<dbReference type="GO" id="GO:0005886">
    <property type="term" value="C:plasma membrane"/>
    <property type="evidence" value="ECO:0007669"/>
    <property type="project" value="TreeGrafter"/>
</dbReference>
<dbReference type="InterPro" id="IPR029020">
    <property type="entry name" value="Ammonium/urea_transptr"/>
</dbReference>
<keyword evidence="5" id="KW-0472">Membrane</keyword>
<dbReference type="RefSeq" id="XP_008724797.1">
    <property type="nucleotide sequence ID" value="XM_008726575.1"/>
</dbReference>
<name>V9DHN5_9EURO</name>
<evidence type="ECO:0000256" key="6">
    <source>
        <dbReference type="ARBA" id="ARBA00023177"/>
    </source>
</evidence>
<dbReference type="AlphaFoldDB" id="V9DHN5"/>
<gene>
    <name evidence="7" type="ORF">G647_02225</name>
</gene>
<dbReference type="GeneID" id="19980718"/>
<proteinExistence type="predicted"/>
<dbReference type="PANTHER" id="PTHR43029:SF10">
    <property type="entry name" value="AMMONIUM TRANSPORTER MEP2"/>
    <property type="match status" value="1"/>
</dbReference>
<reference evidence="7 8" key="1">
    <citation type="submission" date="2013-03" db="EMBL/GenBank/DDBJ databases">
        <title>The Genome Sequence of Cladophialophora carrionii CBS 160.54.</title>
        <authorList>
            <consortium name="The Broad Institute Genomics Platform"/>
            <person name="Cuomo C."/>
            <person name="de Hoog S."/>
            <person name="Gorbushina A."/>
            <person name="Walker B."/>
            <person name="Young S.K."/>
            <person name="Zeng Q."/>
            <person name="Gargeya S."/>
            <person name="Fitzgerald M."/>
            <person name="Haas B."/>
            <person name="Abouelleil A."/>
            <person name="Allen A.W."/>
            <person name="Alvarado L."/>
            <person name="Arachchi H.M."/>
            <person name="Berlin A.M."/>
            <person name="Chapman S.B."/>
            <person name="Gainer-Dewar J."/>
            <person name="Goldberg J."/>
            <person name="Griggs A."/>
            <person name="Gujja S."/>
            <person name="Hansen M."/>
            <person name="Howarth C."/>
            <person name="Imamovic A."/>
            <person name="Ireland A."/>
            <person name="Larimer J."/>
            <person name="McCowan C."/>
            <person name="Murphy C."/>
            <person name="Pearson M."/>
            <person name="Poon T.W."/>
            <person name="Priest M."/>
            <person name="Roberts A."/>
            <person name="Saif S."/>
            <person name="Shea T."/>
            <person name="Sisk P."/>
            <person name="Sykes S."/>
            <person name="Wortman J."/>
            <person name="Nusbaum C."/>
            <person name="Birren B."/>
        </authorList>
    </citation>
    <scope>NUCLEOTIDE SEQUENCE [LARGE SCALE GENOMIC DNA]</scope>
    <source>
        <strain evidence="7 8">CBS 160.54</strain>
    </source>
</reference>
<organism evidence="7 8">
    <name type="scientific">Cladophialophora carrionii CBS 160.54</name>
    <dbReference type="NCBI Taxonomy" id="1279043"/>
    <lineage>
        <taxon>Eukaryota</taxon>
        <taxon>Fungi</taxon>
        <taxon>Dikarya</taxon>
        <taxon>Ascomycota</taxon>
        <taxon>Pezizomycotina</taxon>
        <taxon>Eurotiomycetes</taxon>
        <taxon>Chaetothyriomycetidae</taxon>
        <taxon>Chaetothyriales</taxon>
        <taxon>Herpotrichiellaceae</taxon>
        <taxon>Cladophialophora</taxon>
    </lineage>
</organism>
<evidence type="ECO:0000256" key="3">
    <source>
        <dbReference type="ARBA" id="ARBA00022692"/>
    </source>
</evidence>
<accession>V9DHN5</accession>
<evidence type="ECO:0008006" key="9">
    <source>
        <dbReference type="Google" id="ProtNLM"/>
    </source>
</evidence>
<protein>
    <recommendedName>
        <fullName evidence="9">Ammonium transporter AmtB-like domain-containing protein</fullName>
    </recommendedName>
</protein>
<keyword evidence="6" id="KW-0924">Ammonia transport</keyword>
<sequence>MDVLGKQKWFPELSDDVVGDFHTHLVGDIVGGFLTGQVSSPPVKASPHLHLHRWVERLTGTVARSGLRLLAFCLSAAGIFSGPAAICLSIKCVLRIPLRYNEDQLLIGDGEVHGELAYAFSMMEDMTLTRIMANPAVTRRSEQECLTVLMLQGTSAAKIQVVVVLEVETAKRLSMHRHRA</sequence>
<evidence type="ECO:0000256" key="5">
    <source>
        <dbReference type="ARBA" id="ARBA00023136"/>
    </source>
</evidence>